<evidence type="ECO:0000256" key="5">
    <source>
        <dbReference type="ARBA" id="ARBA00023002"/>
    </source>
</evidence>
<evidence type="ECO:0000256" key="3">
    <source>
        <dbReference type="ARBA" id="ARBA00022617"/>
    </source>
</evidence>
<evidence type="ECO:0000256" key="1">
    <source>
        <dbReference type="ARBA" id="ARBA00001971"/>
    </source>
</evidence>
<dbReference type="GO" id="GO:0004497">
    <property type="term" value="F:monooxygenase activity"/>
    <property type="evidence" value="ECO:0007669"/>
    <property type="project" value="UniProtKB-KW"/>
</dbReference>
<proteinExistence type="inferred from homology"/>
<reference evidence="11" key="1">
    <citation type="journal article" date="2017" name="Genome Biol.">
        <title>Comparative genomics reveals high biological diversity and specific adaptations in the industrially and medically important fungal genus Aspergillus.</title>
        <authorList>
            <person name="de Vries R.P."/>
            <person name="Riley R."/>
            <person name="Wiebenga A."/>
            <person name="Aguilar-Osorio G."/>
            <person name="Amillis S."/>
            <person name="Uchima C.A."/>
            <person name="Anderluh G."/>
            <person name="Asadollahi M."/>
            <person name="Askin M."/>
            <person name="Barry K."/>
            <person name="Battaglia E."/>
            <person name="Bayram O."/>
            <person name="Benocci T."/>
            <person name="Braus-Stromeyer S.A."/>
            <person name="Caldana C."/>
            <person name="Canovas D."/>
            <person name="Cerqueira G.C."/>
            <person name="Chen F."/>
            <person name="Chen W."/>
            <person name="Choi C."/>
            <person name="Clum A."/>
            <person name="Dos Santos R.A."/>
            <person name="Damasio A.R."/>
            <person name="Diallinas G."/>
            <person name="Emri T."/>
            <person name="Fekete E."/>
            <person name="Flipphi M."/>
            <person name="Freyberg S."/>
            <person name="Gallo A."/>
            <person name="Gournas C."/>
            <person name="Habgood R."/>
            <person name="Hainaut M."/>
            <person name="Harispe M.L."/>
            <person name="Henrissat B."/>
            <person name="Hilden K.S."/>
            <person name="Hope R."/>
            <person name="Hossain A."/>
            <person name="Karabika E."/>
            <person name="Karaffa L."/>
            <person name="Karanyi Z."/>
            <person name="Krasevec N."/>
            <person name="Kuo A."/>
            <person name="Kusch H."/>
            <person name="LaButti K."/>
            <person name="Lagendijk E.L."/>
            <person name="Lapidus A."/>
            <person name="Levasseur A."/>
            <person name="Lindquist E."/>
            <person name="Lipzen A."/>
            <person name="Logrieco A.F."/>
            <person name="MacCabe A."/>
            <person name="Maekelae M.R."/>
            <person name="Malavazi I."/>
            <person name="Melin P."/>
            <person name="Meyer V."/>
            <person name="Mielnichuk N."/>
            <person name="Miskei M."/>
            <person name="Molnar A.P."/>
            <person name="Mule G."/>
            <person name="Ngan C.Y."/>
            <person name="Orejas M."/>
            <person name="Orosz E."/>
            <person name="Ouedraogo J.P."/>
            <person name="Overkamp K.M."/>
            <person name="Park H.-S."/>
            <person name="Perrone G."/>
            <person name="Piumi F."/>
            <person name="Punt P.J."/>
            <person name="Ram A.F."/>
            <person name="Ramon A."/>
            <person name="Rauscher S."/>
            <person name="Record E."/>
            <person name="Riano-Pachon D.M."/>
            <person name="Robert V."/>
            <person name="Roehrig J."/>
            <person name="Ruller R."/>
            <person name="Salamov A."/>
            <person name="Salih N.S."/>
            <person name="Samson R.A."/>
            <person name="Sandor E."/>
            <person name="Sanguinetti M."/>
            <person name="Schuetze T."/>
            <person name="Sepcic K."/>
            <person name="Shelest E."/>
            <person name="Sherlock G."/>
            <person name="Sophianopoulou V."/>
            <person name="Squina F.M."/>
            <person name="Sun H."/>
            <person name="Susca A."/>
            <person name="Todd R.B."/>
            <person name="Tsang A."/>
            <person name="Unkles S.E."/>
            <person name="van de Wiele N."/>
            <person name="van Rossen-Uffink D."/>
            <person name="Oliveira J.V."/>
            <person name="Vesth T.C."/>
            <person name="Visser J."/>
            <person name="Yu J.-H."/>
            <person name="Zhou M."/>
            <person name="Andersen M.R."/>
            <person name="Archer D.B."/>
            <person name="Baker S.E."/>
            <person name="Benoit I."/>
            <person name="Brakhage A.A."/>
            <person name="Braus G.H."/>
            <person name="Fischer R."/>
            <person name="Frisvad J.C."/>
            <person name="Goldman G.H."/>
            <person name="Houbraken J."/>
            <person name="Oakley B."/>
            <person name="Pocsi I."/>
            <person name="Scazzocchio C."/>
            <person name="Seiboth B."/>
            <person name="vanKuyk P.A."/>
            <person name="Wortman J."/>
            <person name="Dyer P.S."/>
            <person name="Grigoriev I.V."/>
        </authorList>
    </citation>
    <scope>NUCLEOTIDE SEQUENCE [LARGE SCALE GENOMIC DNA]</scope>
    <source>
        <strain evidence="11">CBS 106.47</strain>
    </source>
</reference>
<protein>
    <recommendedName>
        <fullName evidence="12">Cytochrome P450</fullName>
    </recommendedName>
</protein>
<dbReference type="InterPro" id="IPR036396">
    <property type="entry name" value="Cyt_P450_sf"/>
</dbReference>
<evidence type="ECO:0000313" key="11">
    <source>
        <dbReference type="Proteomes" id="UP000184063"/>
    </source>
</evidence>
<dbReference type="GO" id="GO:0005506">
    <property type="term" value="F:iron ion binding"/>
    <property type="evidence" value="ECO:0007669"/>
    <property type="project" value="InterPro"/>
</dbReference>
<keyword evidence="5 9" id="KW-0560">Oxidoreductase</keyword>
<dbReference type="Pfam" id="PF00067">
    <property type="entry name" value="p450"/>
    <property type="match status" value="2"/>
</dbReference>
<evidence type="ECO:0000256" key="2">
    <source>
        <dbReference type="ARBA" id="ARBA00010617"/>
    </source>
</evidence>
<gene>
    <name evidence="10" type="ORF">ASPFODRAFT_30837</name>
</gene>
<dbReference type="InterPro" id="IPR001128">
    <property type="entry name" value="Cyt_P450"/>
</dbReference>
<evidence type="ECO:0000256" key="4">
    <source>
        <dbReference type="ARBA" id="ARBA00022723"/>
    </source>
</evidence>
<dbReference type="PANTHER" id="PTHR24305">
    <property type="entry name" value="CYTOCHROME P450"/>
    <property type="match status" value="1"/>
</dbReference>
<dbReference type="CDD" id="cd11062">
    <property type="entry name" value="CYP58-like"/>
    <property type="match status" value="1"/>
</dbReference>
<dbReference type="PROSITE" id="PS00086">
    <property type="entry name" value="CYTOCHROME_P450"/>
    <property type="match status" value="1"/>
</dbReference>
<accession>A0A1M3TTT4</accession>
<dbReference type="InterPro" id="IPR017972">
    <property type="entry name" value="Cyt_P450_CS"/>
</dbReference>
<sequence length="550" mass="63129">MYLLWHHGLDPRPGGRPLSVADSPIALCAVLTATLIVYSVGLGLYRLTFHPLAKFPGPKLAALTYWYETYYEVFKSPGGQFLFQYHKLHDKYGPIIRISPNEIHIRDSSFFEEMFSNSLPWNKPEHLQYRFDNAKGTFSTPKHEAHKPRRAALNPFFSKRAITSATPMMQDKLYKLCDRLRREYQGTGKVLRLDWMWGCIASDIIVHYCFNDGYGFINAPDFRSVFIQAMFDLLDMVHVLVQFPWVGVIMNALPQKFVETMNPGLKSINHYNREMASQITDILRSKEYGTMKESQRKTVFNALLEGGLPPEELTLRRLREEAFTVIGAGFETTRYALAVASYHILSTPSIYKRLREELITAIPDPTNFPPLSELEKLPYLTGCIQECAHFLPSDLLHTSTTTNHNTYKLGIRMSYGIVQRSPRVSDKFPLIYKTWTIPAGTIISMDNYSVSHDEAIFPDSFTFKPERWLDDPVAPDGRKLTRYLVSFGRGTRSCLGINLAYAEMYISLANVYRNFEFELFETGREAVDVYRDMFLPHPKPGTQGVRVKVL</sequence>
<name>A0A1M3TTT4_ASPLC</name>
<evidence type="ECO:0000256" key="8">
    <source>
        <dbReference type="PIRSR" id="PIRSR602401-1"/>
    </source>
</evidence>
<feature type="binding site" description="axial binding residue" evidence="8">
    <location>
        <position position="494"/>
    </location>
    <ligand>
        <name>heme</name>
        <dbReference type="ChEBI" id="CHEBI:30413"/>
    </ligand>
    <ligandPart>
        <name>Fe</name>
        <dbReference type="ChEBI" id="CHEBI:18248"/>
    </ligandPart>
</feature>
<evidence type="ECO:0000256" key="6">
    <source>
        <dbReference type="ARBA" id="ARBA00023004"/>
    </source>
</evidence>
<evidence type="ECO:0000256" key="7">
    <source>
        <dbReference type="ARBA" id="ARBA00023033"/>
    </source>
</evidence>
<keyword evidence="3 8" id="KW-0349">Heme</keyword>
<dbReference type="VEuPathDB" id="FungiDB:ASPFODRAFT_30837"/>
<dbReference type="InterPro" id="IPR002401">
    <property type="entry name" value="Cyt_P450_E_grp-I"/>
</dbReference>
<dbReference type="GO" id="GO:0020037">
    <property type="term" value="F:heme binding"/>
    <property type="evidence" value="ECO:0007669"/>
    <property type="project" value="InterPro"/>
</dbReference>
<dbReference type="Proteomes" id="UP000184063">
    <property type="component" value="Unassembled WGS sequence"/>
</dbReference>
<keyword evidence="6 8" id="KW-0408">Iron</keyword>
<keyword evidence="7 9" id="KW-0503">Monooxygenase</keyword>
<comment type="similarity">
    <text evidence="2 9">Belongs to the cytochrome P450 family.</text>
</comment>
<dbReference type="PANTHER" id="PTHR24305:SF157">
    <property type="entry name" value="N-ACETYLTRYPTOPHAN 6-HYDROXYLASE IVOC-RELATED"/>
    <property type="match status" value="1"/>
</dbReference>
<dbReference type="SUPFAM" id="SSF48264">
    <property type="entry name" value="Cytochrome P450"/>
    <property type="match status" value="1"/>
</dbReference>
<organism evidence="10 11">
    <name type="scientific">Aspergillus luchuensis (strain CBS 106.47)</name>
    <dbReference type="NCBI Taxonomy" id="1137211"/>
    <lineage>
        <taxon>Eukaryota</taxon>
        <taxon>Fungi</taxon>
        <taxon>Dikarya</taxon>
        <taxon>Ascomycota</taxon>
        <taxon>Pezizomycotina</taxon>
        <taxon>Eurotiomycetes</taxon>
        <taxon>Eurotiomycetidae</taxon>
        <taxon>Eurotiales</taxon>
        <taxon>Aspergillaceae</taxon>
        <taxon>Aspergillus</taxon>
        <taxon>Aspergillus subgen. Circumdati</taxon>
    </lineage>
</organism>
<dbReference type="GO" id="GO:0016705">
    <property type="term" value="F:oxidoreductase activity, acting on paired donors, with incorporation or reduction of molecular oxygen"/>
    <property type="evidence" value="ECO:0007669"/>
    <property type="project" value="InterPro"/>
</dbReference>
<dbReference type="OrthoDB" id="3945418at2759"/>
<dbReference type="AlphaFoldDB" id="A0A1M3TTT4"/>
<evidence type="ECO:0000256" key="9">
    <source>
        <dbReference type="RuleBase" id="RU000461"/>
    </source>
</evidence>
<dbReference type="PRINTS" id="PR00463">
    <property type="entry name" value="EP450I"/>
</dbReference>
<evidence type="ECO:0008006" key="12">
    <source>
        <dbReference type="Google" id="ProtNLM"/>
    </source>
</evidence>
<evidence type="ECO:0000313" key="10">
    <source>
        <dbReference type="EMBL" id="OJZ90002.1"/>
    </source>
</evidence>
<comment type="cofactor">
    <cofactor evidence="1 8">
        <name>heme</name>
        <dbReference type="ChEBI" id="CHEBI:30413"/>
    </cofactor>
</comment>
<keyword evidence="4 8" id="KW-0479">Metal-binding</keyword>
<dbReference type="Gene3D" id="1.10.630.10">
    <property type="entry name" value="Cytochrome P450"/>
    <property type="match status" value="1"/>
</dbReference>
<dbReference type="EMBL" id="KV878238">
    <property type="protein sequence ID" value="OJZ90002.1"/>
    <property type="molecule type" value="Genomic_DNA"/>
</dbReference>
<dbReference type="InterPro" id="IPR050121">
    <property type="entry name" value="Cytochrome_P450_monoxygenase"/>
</dbReference>